<dbReference type="EMBL" id="CP024091">
    <property type="protein sequence ID" value="ATP58122.1"/>
    <property type="molecule type" value="Genomic_DNA"/>
</dbReference>
<dbReference type="KEGG" id="pgs:CPT03_17450"/>
<name>A0A2D1U957_9SPHI</name>
<dbReference type="Proteomes" id="UP000223749">
    <property type="component" value="Chromosome"/>
</dbReference>
<proteinExistence type="predicted"/>
<dbReference type="PANTHER" id="PTHR45586:SF1">
    <property type="entry name" value="LIPOPOLYSACCHARIDE ASSEMBLY PROTEIN B"/>
    <property type="match status" value="1"/>
</dbReference>
<dbReference type="AlphaFoldDB" id="A0A2D1U957"/>
<dbReference type="Pfam" id="PF13181">
    <property type="entry name" value="TPR_8"/>
    <property type="match status" value="2"/>
</dbReference>
<evidence type="ECO:0000256" key="4">
    <source>
        <dbReference type="SAM" id="SignalP"/>
    </source>
</evidence>
<protein>
    <recommendedName>
        <fullName evidence="7">Tetratricopeptide repeat protein</fullName>
    </recommendedName>
</protein>
<feature type="repeat" description="TPR" evidence="3">
    <location>
        <begin position="387"/>
        <end position="420"/>
    </location>
</feature>
<dbReference type="SUPFAM" id="SSF48452">
    <property type="entry name" value="TPR-like"/>
    <property type="match status" value="3"/>
</dbReference>
<dbReference type="InterPro" id="IPR019734">
    <property type="entry name" value="TPR_rpt"/>
</dbReference>
<gene>
    <name evidence="5" type="ORF">CPT03_17450</name>
</gene>
<feature type="repeat" description="TPR" evidence="3">
    <location>
        <begin position="56"/>
        <end position="89"/>
    </location>
</feature>
<organism evidence="5 6">
    <name type="scientific">Pedobacter ginsengisoli</name>
    <dbReference type="NCBI Taxonomy" id="363852"/>
    <lineage>
        <taxon>Bacteria</taxon>
        <taxon>Pseudomonadati</taxon>
        <taxon>Bacteroidota</taxon>
        <taxon>Sphingobacteriia</taxon>
        <taxon>Sphingobacteriales</taxon>
        <taxon>Sphingobacteriaceae</taxon>
        <taxon>Pedobacter</taxon>
    </lineage>
</organism>
<keyword evidence="6" id="KW-1185">Reference proteome</keyword>
<reference evidence="5 6" key="1">
    <citation type="submission" date="2017-10" db="EMBL/GenBank/DDBJ databases">
        <title>Whole genome of Pedobacter ginsengisoli T01R-27 isolated from tomato rhizosphere.</title>
        <authorList>
            <person name="Weon H.-Y."/>
            <person name="Lee S.A."/>
            <person name="Sang M.K."/>
            <person name="Song J."/>
        </authorList>
    </citation>
    <scope>NUCLEOTIDE SEQUENCE [LARGE SCALE GENOMIC DNA]</scope>
    <source>
        <strain evidence="5 6">T01R-27</strain>
    </source>
</reference>
<feature type="signal peptide" evidence="4">
    <location>
        <begin position="1"/>
        <end position="23"/>
    </location>
</feature>
<evidence type="ECO:0000313" key="6">
    <source>
        <dbReference type="Proteomes" id="UP000223749"/>
    </source>
</evidence>
<sequence length="578" mass="64735">MKMTKKAITLGLGLVVMGSASFAQSITDAKKAIDAEQYEKATSMLKTLVSSQKGKGENYFSLGDVYLRRDYIDSARAAFTQGVTADPKNPLNYIGLGQADLASNNATSAKTNFDKAIDVASKKDFTPYLYIGKAYLSTEKPDYAAALPNLQKAEELDDKDKEAETFVALGDYYALQRKNSEALQNYMRALSIDPTLYRSTVQIGRMYKESRAFSDAEGELKNVITADPNYGPAYRELAELYMQWANQEPANFDAKAAEALTNYKKYLDLTDKSYDSRLRYATFLFYAKDFKTLEQETSELASLNQNDPKSLIVSRLRGYSAYENKNYPQSLQYMKDFFAKVKDTSRIISDDYMYLGKALMKDSTDKNNDSLGLVNVIKAVTMDSTKVEALAEVAKSYYDNKNYAKAITTYNVVNRLNPDGKGSLYNYFYHAIASYVSYYKAYVAKTNPSKDILVKGDSSLAKLLKLAPSTLDAILYRARINDFIDDETDPKGLKIPFYQQYLDSVETHVDKQTPAVKKNMVEAYNQIAGFASYKEDKEKAKLFWDKSLAIDPSNATALEGIKSLTAPAPKTAAKPKKK</sequence>
<dbReference type="OrthoDB" id="638548at2"/>
<evidence type="ECO:0000256" key="3">
    <source>
        <dbReference type="PROSITE-ProRule" id="PRU00339"/>
    </source>
</evidence>
<feature type="repeat" description="TPR" evidence="3">
    <location>
        <begin position="163"/>
        <end position="196"/>
    </location>
</feature>
<keyword evidence="2 3" id="KW-0802">TPR repeat</keyword>
<dbReference type="PROSITE" id="PS50005">
    <property type="entry name" value="TPR"/>
    <property type="match status" value="3"/>
</dbReference>
<evidence type="ECO:0000313" key="5">
    <source>
        <dbReference type="EMBL" id="ATP58122.1"/>
    </source>
</evidence>
<evidence type="ECO:0008006" key="7">
    <source>
        <dbReference type="Google" id="ProtNLM"/>
    </source>
</evidence>
<dbReference type="InterPro" id="IPR051012">
    <property type="entry name" value="CellSynth/LPSAsmb/PSIAsmb"/>
</dbReference>
<keyword evidence="4" id="KW-0732">Signal</keyword>
<keyword evidence="1" id="KW-0677">Repeat</keyword>
<feature type="chain" id="PRO_5013810199" description="Tetratricopeptide repeat protein" evidence="4">
    <location>
        <begin position="24"/>
        <end position="578"/>
    </location>
</feature>
<dbReference type="PANTHER" id="PTHR45586">
    <property type="entry name" value="TPR REPEAT-CONTAINING PROTEIN PA4667"/>
    <property type="match status" value="1"/>
</dbReference>
<dbReference type="Gene3D" id="1.25.40.10">
    <property type="entry name" value="Tetratricopeptide repeat domain"/>
    <property type="match status" value="3"/>
</dbReference>
<dbReference type="RefSeq" id="WP_099440029.1">
    <property type="nucleotide sequence ID" value="NZ_CP024091.1"/>
</dbReference>
<dbReference type="InterPro" id="IPR011990">
    <property type="entry name" value="TPR-like_helical_dom_sf"/>
</dbReference>
<evidence type="ECO:0000256" key="2">
    <source>
        <dbReference type="ARBA" id="ARBA00022803"/>
    </source>
</evidence>
<accession>A0A2D1U957</accession>
<evidence type="ECO:0000256" key="1">
    <source>
        <dbReference type="ARBA" id="ARBA00022737"/>
    </source>
</evidence>
<dbReference type="SMART" id="SM00028">
    <property type="entry name" value="TPR"/>
    <property type="match status" value="6"/>
</dbReference>